<accession>A0AAV4P882</accession>
<evidence type="ECO:0000313" key="1">
    <source>
        <dbReference type="EMBL" id="GIX93234.1"/>
    </source>
</evidence>
<organism evidence="1 2">
    <name type="scientific">Caerostris extrusa</name>
    <name type="common">Bark spider</name>
    <name type="synonym">Caerostris bankana</name>
    <dbReference type="NCBI Taxonomy" id="172846"/>
    <lineage>
        <taxon>Eukaryota</taxon>
        <taxon>Metazoa</taxon>
        <taxon>Ecdysozoa</taxon>
        <taxon>Arthropoda</taxon>
        <taxon>Chelicerata</taxon>
        <taxon>Arachnida</taxon>
        <taxon>Araneae</taxon>
        <taxon>Araneomorphae</taxon>
        <taxon>Entelegynae</taxon>
        <taxon>Araneoidea</taxon>
        <taxon>Araneidae</taxon>
        <taxon>Caerostris</taxon>
    </lineage>
</organism>
<keyword evidence="2" id="KW-1185">Reference proteome</keyword>
<dbReference type="EMBL" id="BPLR01004218">
    <property type="protein sequence ID" value="GIX93234.1"/>
    <property type="molecule type" value="Genomic_DNA"/>
</dbReference>
<reference evidence="1 2" key="1">
    <citation type="submission" date="2021-06" db="EMBL/GenBank/DDBJ databases">
        <title>Caerostris extrusa draft genome.</title>
        <authorList>
            <person name="Kono N."/>
            <person name="Arakawa K."/>
        </authorList>
    </citation>
    <scope>NUCLEOTIDE SEQUENCE [LARGE SCALE GENOMIC DNA]</scope>
</reference>
<proteinExistence type="predicted"/>
<sequence>MISSHFSPLAHPHPPPFCSQIPQRRGQPIYFSWTAVQSVTSHGDFAARSLARSAPRLAAFSRSVDSVTIRNKNPLFSLDNLGDTEESRKFSLFYPPCPPRSPALYPLP</sequence>
<evidence type="ECO:0000313" key="2">
    <source>
        <dbReference type="Proteomes" id="UP001054945"/>
    </source>
</evidence>
<name>A0AAV4P882_CAEEX</name>
<gene>
    <name evidence="1" type="ORF">CEXT_553971</name>
</gene>
<protein>
    <submittedName>
        <fullName evidence="1">Uncharacterized protein</fullName>
    </submittedName>
</protein>
<comment type="caution">
    <text evidence="1">The sequence shown here is derived from an EMBL/GenBank/DDBJ whole genome shotgun (WGS) entry which is preliminary data.</text>
</comment>
<dbReference type="Proteomes" id="UP001054945">
    <property type="component" value="Unassembled WGS sequence"/>
</dbReference>
<dbReference type="AlphaFoldDB" id="A0AAV4P882"/>